<reference evidence="1 2" key="1">
    <citation type="submission" date="2020-08" db="EMBL/GenBank/DDBJ databases">
        <title>Genome sequence of Sphingomonas daechungensis KACC 18115T.</title>
        <authorList>
            <person name="Hyun D.-W."/>
            <person name="Bae J.-W."/>
        </authorList>
    </citation>
    <scope>NUCLEOTIDE SEQUENCE [LARGE SCALE GENOMIC DNA]</scope>
    <source>
        <strain evidence="1 2">KACC 18115</strain>
    </source>
</reference>
<organism evidence="1 2">
    <name type="scientific">Sphingomonas daechungensis</name>
    <dbReference type="NCBI Taxonomy" id="1176646"/>
    <lineage>
        <taxon>Bacteria</taxon>
        <taxon>Pseudomonadati</taxon>
        <taxon>Pseudomonadota</taxon>
        <taxon>Alphaproteobacteria</taxon>
        <taxon>Sphingomonadales</taxon>
        <taxon>Sphingomonadaceae</taxon>
        <taxon>Sphingomonas</taxon>
    </lineage>
</organism>
<evidence type="ECO:0000313" key="2">
    <source>
        <dbReference type="Proteomes" id="UP000516134"/>
    </source>
</evidence>
<dbReference type="Proteomes" id="UP000516134">
    <property type="component" value="Chromosome"/>
</dbReference>
<dbReference type="EMBL" id="CP060780">
    <property type="protein sequence ID" value="QNP42803.1"/>
    <property type="molecule type" value="Genomic_DNA"/>
</dbReference>
<dbReference type="RefSeq" id="WP_187714235.1">
    <property type="nucleotide sequence ID" value="NZ_CP060780.1"/>
</dbReference>
<keyword evidence="2" id="KW-1185">Reference proteome</keyword>
<proteinExistence type="predicted"/>
<accession>A0ABX6T247</accession>
<sequence length="150" mass="16986">MDHASRSRLPQGFNRLSISVADALLECSLQHPVWDQFRAVLKLRLLTRLKKIEGVGVLDRAEHGVLVTPDHRDHDVMLSEWAHNLDELFEAGIPLHLAVLDLRQAVGLERRRLPLPFALLDGALNGVAVAIAEQENSRLSQRRLRSTRFH</sequence>
<name>A0ABX6T247_9SPHN</name>
<evidence type="ECO:0000313" key="1">
    <source>
        <dbReference type="EMBL" id="QNP42803.1"/>
    </source>
</evidence>
<gene>
    <name evidence="1" type="ORF">H9L15_12025</name>
</gene>
<protein>
    <submittedName>
        <fullName evidence="1">Uncharacterized protein</fullName>
    </submittedName>
</protein>